<keyword evidence="3" id="KW-1185">Reference proteome</keyword>
<proteinExistence type="predicted"/>
<name>A0A0K9NLG1_ZOSMR</name>
<dbReference type="STRING" id="29655.A0A0K9NLG1"/>
<gene>
    <name evidence="2" type="ORF">ZOSMA_85G00150</name>
</gene>
<protein>
    <submittedName>
        <fullName evidence="2">Uncharacterized protein</fullName>
    </submittedName>
</protein>
<organism evidence="2 3">
    <name type="scientific">Zostera marina</name>
    <name type="common">Eelgrass</name>
    <dbReference type="NCBI Taxonomy" id="29655"/>
    <lineage>
        <taxon>Eukaryota</taxon>
        <taxon>Viridiplantae</taxon>
        <taxon>Streptophyta</taxon>
        <taxon>Embryophyta</taxon>
        <taxon>Tracheophyta</taxon>
        <taxon>Spermatophyta</taxon>
        <taxon>Magnoliopsida</taxon>
        <taxon>Liliopsida</taxon>
        <taxon>Zosteraceae</taxon>
        <taxon>Zostera</taxon>
    </lineage>
</organism>
<comment type="caution">
    <text evidence="2">The sequence shown here is derived from an EMBL/GenBank/DDBJ whole genome shotgun (WGS) entry which is preliminary data.</text>
</comment>
<evidence type="ECO:0000313" key="2">
    <source>
        <dbReference type="EMBL" id="KMZ57453.1"/>
    </source>
</evidence>
<accession>A0A0K9NLG1</accession>
<reference evidence="3" key="1">
    <citation type="journal article" date="2016" name="Nature">
        <title>The genome of the seagrass Zostera marina reveals angiosperm adaptation to the sea.</title>
        <authorList>
            <person name="Olsen J.L."/>
            <person name="Rouze P."/>
            <person name="Verhelst B."/>
            <person name="Lin Y.-C."/>
            <person name="Bayer T."/>
            <person name="Collen J."/>
            <person name="Dattolo E."/>
            <person name="De Paoli E."/>
            <person name="Dittami S."/>
            <person name="Maumus F."/>
            <person name="Michel G."/>
            <person name="Kersting A."/>
            <person name="Lauritano C."/>
            <person name="Lohaus R."/>
            <person name="Toepel M."/>
            <person name="Tonon T."/>
            <person name="Vanneste K."/>
            <person name="Amirebrahimi M."/>
            <person name="Brakel J."/>
            <person name="Bostroem C."/>
            <person name="Chovatia M."/>
            <person name="Grimwood J."/>
            <person name="Jenkins J.W."/>
            <person name="Jueterbock A."/>
            <person name="Mraz A."/>
            <person name="Stam W.T."/>
            <person name="Tice H."/>
            <person name="Bornberg-Bauer E."/>
            <person name="Green P.J."/>
            <person name="Pearson G.A."/>
            <person name="Procaccini G."/>
            <person name="Duarte C.M."/>
            <person name="Schmutz J."/>
            <person name="Reusch T.B.H."/>
            <person name="Van de Peer Y."/>
        </authorList>
    </citation>
    <scope>NUCLEOTIDE SEQUENCE [LARGE SCALE GENOMIC DNA]</scope>
    <source>
        <strain evidence="3">cv. Finnish</strain>
    </source>
</reference>
<feature type="compositionally biased region" description="Polar residues" evidence="1">
    <location>
        <begin position="1"/>
        <end position="21"/>
    </location>
</feature>
<dbReference type="AlphaFoldDB" id="A0A0K9NLG1"/>
<feature type="region of interest" description="Disordered" evidence="1">
    <location>
        <begin position="1"/>
        <end position="25"/>
    </location>
</feature>
<evidence type="ECO:0000313" key="3">
    <source>
        <dbReference type="Proteomes" id="UP000036987"/>
    </source>
</evidence>
<evidence type="ECO:0000256" key="1">
    <source>
        <dbReference type="SAM" id="MobiDB-lite"/>
    </source>
</evidence>
<sequence length="92" mass="10049">MTAMLSNASLQADTNPTTNPARNVDRVSVETLNTTSPVRASVSKNPTSCRRTASKYRFRSALTCLSPVYIQQDISVKKGSGFWSSSGIFIQF</sequence>
<dbReference type="EMBL" id="LFYR01002060">
    <property type="protein sequence ID" value="KMZ57453.1"/>
    <property type="molecule type" value="Genomic_DNA"/>
</dbReference>
<dbReference type="Proteomes" id="UP000036987">
    <property type="component" value="Unassembled WGS sequence"/>
</dbReference>